<dbReference type="GO" id="GO:0070475">
    <property type="term" value="P:rRNA base methylation"/>
    <property type="evidence" value="ECO:0007669"/>
    <property type="project" value="TreeGrafter"/>
</dbReference>
<dbReference type="OrthoDB" id="435282at2759"/>
<dbReference type="Gene3D" id="3.30.70.1170">
    <property type="entry name" value="Sun protein, domain 3"/>
    <property type="match status" value="1"/>
</dbReference>
<feature type="binding site" evidence="5">
    <location>
        <begin position="254"/>
        <end position="260"/>
    </location>
    <ligand>
        <name>S-adenosyl-L-methionine</name>
        <dbReference type="ChEBI" id="CHEBI:59789"/>
    </ligand>
</feature>
<dbReference type="GO" id="GO:0005730">
    <property type="term" value="C:nucleolus"/>
    <property type="evidence" value="ECO:0007669"/>
    <property type="project" value="TreeGrafter"/>
</dbReference>
<feature type="binding site" evidence="5">
    <location>
        <position position="329"/>
    </location>
    <ligand>
        <name>S-adenosyl-L-methionine</name>
        <dbReference type="ChEBI" id="CHEBI:59789"/>
    </ligand>
</feature>
<sequence>MNQIYSKSAFVLSQVFAKKGTVKGLSLNLPNVPSDRKKQIFAIVTETLKNKTIIDEIINSVGIFKSKGKQFRKKYPMILILIYEFLIGNEKSKNNQKNNSKKRRIRKFKFSEKDPLHKHLFSFRTQIVSQFARLKIKENSKSSGETKSNQELESIFRYARINILKCNKEDAIQHFISENFHFIENIEKEKPFGDDNKGFYLDFDVPNLFVFASGTDLHQDTFVINGSIILQDKASCFPALALNPSVSDDVIDACAAPGNKTFQIYELMKQFPNNSGKLFAFDLDFQRTELLRKRLNVFGAKNVIAQNEDFLKVNPNDPLFSSVKKILVDPSCSGTGIIANQNIFESANEERIKSLASFQKKILLHALSFKNVERVVYSTCSITIEENEGVVDSVLKEDFVQNSFHLENIFPKWKRRGLNGFVSCIRCSFEDKTNGFFVASFVRNLSQKKSNKKRKKKIQSNENLD</sequence>
<dbReference type="SUPFAM" id="SSF53335">
    <property type="entry name" value="S-adenosyl-L-methionine-dependent methyltransferases"/>
    <property type="match status" value="1"/>
</dbReference>
<evidence type="ECO:0000256" key="1">
    <source>
        <dbReference type="ARBA" id="ARBA00022603"/>
    </source>
</evidence>
<dbReference type="InterPro" id="IPR023267">
    <property type="entry name" value="RCMT"/>
</dbReference>
<dbReference type="AlphaFoldDB" id="A0A9Q0RGL0"/>
<feature type="domain" description="SAM-dependent MTase RsmB/NOP-type" evidence="6">
    <location>
        <begin position="147"/>
        <end position="444"/>
    </location>
</feature>
<dbReference type="PANTHER" id="PTHR22807:SF4">
    <property type="entry name" value="28S RRNA (CYTOSINE-C(5))-METHYLTRANSFERASE"/>
    <property type="match status" value="1"/>
</dbReference>
<evidence type="ECO:0000313" key="7">
    <source>
        <dbReference type="EMBL" id="KAJ5079332.1"/>
    </source>
</evidence>
<dbReference type="InterPro" id="IPR049561">
    <property type="entry name" value="NSUN5_7_fdxn-like"/>
</dbReference>
<dbReference type="InterPro" id="IPR001678">
    <property type="entry name" value="MeTrfase_RsmB-F_NOP2_dom"/>
</dbReference>
<dbReference type="PANTHER" id="PTHR22807">
    <property type="entry name" value="NOP2 YEAST -RELATED NOL1/NOP2/FMU SUN DOMAIN-CONTAINING"/>
    <property type="match status" value="1"/>
</dbReference>
<dbReference type="Proteomes" id="UP001149090">
    <property type="component" value="Unassembled WGS sequence"/>
</dbReference>
<dbReference type="GO" id="GO:0003723">
    <property type="term" value="F:RNA binding"/>
    <property type="evidence" value="ECO:0007669"/>
    <property type="project" value="UniProtKB-UniRule"/>
</dbReference>
<gene>
    <name evidence="7" type="ORF">M0811_04353</name>
</gene>
<name>A0A9Q0RGL0_ANAIG</name>
<evidence type="ECO:0000313" key="8">
    <source>
        <dbReference type="Proteomes" id="UP001149090"/>
    </source>
</evidence>
<accession>A0A9Q0RGL0</accession>
<dbReference type="InterPro" id="IPR048889">
    <property type="entry name" value="NSUN5_RCM1_N"/>
</dbReference>
<feature type="active site" description="Nucleophile" evidence="5">
    <location>
        <position position="380"/>
    </location>
</feature>
<keyword evidence="3 5" id="KW-0949">S-adenosyl-L-methionine</keyword>
<keyword evidence="2 5" id="KW-0808">Transferase</keyword>
<dbReference type="InterPro" id="IPR049560">
    <property type="entry name" value="MeTrfase_RsmB-F_NOP2_cat"/>
</dbReference>
<dbReference type="Gene3D" id="3.40.50.150">
    <property type="entry name" value="Vaccinia Virus protein VP39"/>
    <property type="match status" value="1"/>
</dbReference>
<comment type="similarity">
    <text evidence="5">Belongs to the class I-like SAM-binding methyltransferase superfamily. RsmB/NOP family.</text>
</comment>
<keyword evidence="4 5" id="KW-0694">RNA-binding</keyword>
<dbReference type="Pfam" id="PF01189">
    <property type="entry name" value="Methyltr_RsmB-F"/>
    <property type="match status" value="1"/>
</dbReference>
<organism evidence="7 8">
    <name type="scientific">Anaeramoeba ignava</name>
    <name type="common">Anaerobic marine amoeba</name>
    <dbReference type="NCBI Taxonomy" id="1746090"/>
    <lineage>
        <taxon>Eukaryota</taxon>
        <taxon>Metamonada</taxon>
        <taxon>Anaeramoebidae</taxon>
        <taxon>Anaeramoeba</taxon>
    </lineage>
</organism>
<dbReference type="Pfam" id="PF21153">
    <property type="entry name" value="NSUN5_N"/>
    <property type="match status" value="1"/>
</dbReference>
<dbReference type="GO" id="GO:0008173">
    <property type="term" value="F:RNA methyltransferase activity"/>
    <property type="evidence" value="ECO:0007669"/>
    <property type="project" value="InterPro"/>
</dbReference>
<dbReference type="OMA" id="MNFYQHA"/>
<evidence type="ECO:0000256" key="5">
    <source>
        <dbReference type="PROSITE-ProRule" id="PRU01023"/>
    </source>
</evidence>
<feature type="binding site" evidence="5">
    <location>
        <position position="282"/>
    </location>
    <ligand>
        <name>S-adenosyl-L-methionine</name>
        <dbReference type="ChEBI" id="CHEBI:59789"/>
    </ligand>
</feature>
<evidence type="ECO:0000256" key="2">
    <source>
        <dbReference type="ARBA" id="ARBA00022679"/>
    </source>
</evidence>
<feature type="binding site" evidence="5">
    <location>
        <position position="309"/>
    </location>
    <ligand>
        <name>S-adenosyl-L-methionine</name>
        <dbReference type="ChEBI" id="CHEBI:59789"/>
    </ligand>
</feature>
<evidence type="ECO:0000256" key="3">
    <source>
        <dbReference type="ARBA" id="ARBA00022691"/>
    </source>
</evidence>
<comment type="caution">
    <text evidence="7">The sequence shown here is derived from an EMBL/GenBank/DDBJ whole genome shotgun (WGS) entry which is preliminary data.</text>
</comment>
<dbReference type="PROSITE" id="PS51686">
    <property type="entry name" value="SAM_MT_RSMB_NOP"/>
    <property type="match status" value="1"/>
</dbReference>
<protein>
    <submittedName>
        <fullName evidence="7">28s rRNA (Cytosine-c(5))-methyltransferase-related</fullName>
    </submittedName>
</protein>
<dbReference type="EMBL" id="JAPDFW010000033">
    <property type="protein sequence ID" value="KAJ5079332.1"/>
    <property type="molecule type" value="Genomic_DNA"/>
</dbReference>
<reference evidence="7" key="1">
    <citation type="submission" date="2022-10" db="EMBL/GenBank/DDBJ databases">
        <title>Novel sulphate-reducing endosymbionts in the free-living metamonad Anaeramoeba.</title>
        <authorList>
            <person name="Jerlstrom-Hultqvist J."/>
            <person name="Cepicka I."/>
            <person name="Gallot-Lavallee L."/>
            <person name="Salas-Leiva D."/>
            <person name="Curtis B.A."/>
            <person name="Zahonova K."/>
            <person name="Pipaliya S."/>
            <person name="Dacks J."/>
            <person name="Roger A.J."/>
        </authorList>
    </citation>
    <scope>NUCLEOTIDE SEQUENCE</scope>
    <source>
        <strain evidence="7">BMAN</strain>
    </source>
</reference>
<keyword evidence="8" id="KW-1185">Reference proteome</keyword>
<dbReference type="InterPro" id="IPR029063">
    <property type="entry name" value="SAM-dependent_MTases_sf"/>
</dbReference>
<keyword evidence="1 5" id="KW-0489">Methyltransferase</keyword>
<dbReference type="Pfam" id="PF21148">
    <property type="entry name" value="NSUN5_fdxn-like"/>
    <property type="match status" value="1"/>
</dbReference>
<proteinExistence type="inferred from homology"/>
<dbReference type="PRINTS" id="PR02008">
    <property type="entry name" value="RCMTFAMILY"/>
</dbReference>
<evidence type="ECO:0000259" key="6">
    <source>
        <dbReference type="PROSITE" id="PS51686"/>
    </source>
</evidence>
<evidence type="ECO:0000256" key="4">
    <source>
        <dbReference type="ARBA" id="ARBA00022884"/>
    </source>
</evidence>